<sequence>MYAESTPRHGAAAPAPGPAGGGTDPHEELARDLGIGAPGFTTRGLGADPESLREARAFVRDALADWGLHACADEITLVAGELVSNAVCHGLPPAAQHPGRPAARLGLACQDGTLVCAVNDPSPAVPVLRRADESVERGRGLRIIDALSSSWGWSRPSGAGKTVWARIPVAPAG</sequence>
<keyword evidence="4" id="KW-0547">Nucleotide-binding</keyword>
<dbReference type="AlphaFoldDB" id="A0A652L634"/>
<dbReference type="EMBL" id="RDBM01000032">
    <property type="protein sequence ID" value="TXS31296.1"/>
    <property type="molecule type" value="Genomic_DNA"/>
</dbReference>
<dbReference type="SUPFAM" id="SSF55874">
    <property type="entry name" value="ATPase domain of HSP90 chaperone/DNA topoisomerase II/histidine kinase"/>
    <property type="match status" value="1"/>
</dbReference>
<keyword evidence="4" id="KW-0067">ATP-binding</keyword>
<keyword evidence="1" id="KW-0808">Transferase</keyword>
<evidence type="ECO:0000313" key="4">
    <source>
        <dbReference type="EMBL" id="TXS31296.1"/>
    </source>
</evidence>
<dbReference type="InterPro" id="IPR003594">
    <property type="entry name" value="HATPase_dom"/>
</dbReference>
<dbReference type="CDD" id="cd16936">
    <property type="entry name" value="HATPase_RsbW-like"/>
    <property type="match status" value="1"/>
</dbReference>
<feature type="domain" description="Histidine kinase/HSP90-like ATPase" evidence="3">
    <location>
        <begin position="47"/>
        <end position="166"/>
    </location>
</feature>
<dbReference type="Pfam" id="PF13581">
    <property type="entry name" value="HATPase_c_2"/>
    <property type="match status" value="1"/>
</dbReference>
<keyword evidence="1" id="KW-0723">Serine/threonine-protein kinase</keyword>
<dbReference type="Gene3D" id="3.30.565.10">
    <property type="entry name" value="Histidine kinase-like ATPase, C-terminal domain"/>
    <property type="match status" value="1"/>
</dbReference>
<organism evidence="4">
    <name type="scientific">Streptomyces sp. gb1(2016)</name>
    <dbReference type="NCBI Taxonomy" id="1828321"/>
    <lineage>
        <taxon>Bacteria</taxon>
        <taxon>Bacillati</taxon>
        <taxon>Actinomycetota</taxon>
        <taxon>Actinomycetes</taxon>
        <taxon>Kitasatosporales</taxon>
        <taxon>Streptomycetaceae</taxon>
        <taxon>Streptomyces</taxon>
    </lineage>
</organism>
<dbReference type="GO" id="GO:0004674">
    <property type="term" value="F:protein serine/threonine kinase activity"/>
    <property type="evidence" value="ECO:0007669"/>
    <property type="project" value="UniProtKB-KW"/>
</dbReference>
<protein>
    <submittedName>
        <fullName evidence="4">ATP-binding protein</fullName>
    </submittedName>
</protein>
<keyword evidence="1" id="KW-0418">Kinase</keyword>
<gene>
    <name evidence="4" type="ORF">EAO74_09530</name>
</gene>
<name>A0A652L634_9ACTN</name>
<reference evidence="4" key="1">
    <citation type="submission" date="2018-10" db="EMBL/GenBank/DDBJ databases">
        <authorList>
            <person name="Hariharan J."/>
            <person name="Choudoir M.J."/>
            <person name="Diebold P."/>
            <person name="Panke-Buisse K."/>
            <person name="Campbell A.N."/>
            <person name="Buckley D.H."/>
        </authorList>
    </citation>
    <scope>NUCLEOTIDE SEQUENCE</scope>
    <source>
        <strain evidence="4">Gb1</strain>
    </source>
</reference>
<feature type="region of interest" description="Disordered" evidence="2">
    <location>
        <begin position="1"/>
        <end position="31"/>
    </location>
</feature>
<dbReference type="RefSeq" id="WP_124279401.1">
    <property type="nucleotide sequence ID" value="NZ_RDBM01000032.1"/>
</dbReference>
<evidence type="ECO:0000256" key="2">
    <source>
        <dbReference type="SAM" id="MobiDB-lite"/>
    </source>
</evidence>
<dbReference type="InterPro" id="IPR036890">
    <property type="entry name" value="HATPase_C_sf"/>
</dbReference>
<accession>A0A652L634</accession>
<dbReference type="PANTHER" id="PTHR35526:SF3">
    <property type="entry name" value="ANTI-SIGMA-F FACTOR RSBW"/>
    <property type="match status" value="1"/>
</dbReference>
<dbReference type="InterPro" id="IPR050267">
    <property type="entry name" value="Anti-sigma-factor_SerPK"/>
</dbReference>
<dbReference type="PANTHER" id="PTHR35526">
    <property type="entry name" value="ANTI-SIGMA-F FACTOR RSBW-RELATED"/>
    <property type="match status" value="1"/>
</dbReference>
<proteinExistence type="predicted"/>
<evidence type="ECO:0000259" key="3">
    <source>
        <dbReference type="Pfam" id="PF13581"/>
    </source>
</evidence>
<evidence type="ECO:0000256" key="1">
    <source>
        <dbReference type="ARBA" id="ARBA00022527"/>
    </source>
</evidence>
<dbReference type="GO" id="GO:0005524">
    <property type="term" value="F:ATP binding"/>
    <property type="evidence" value="ECO:0007669"/>
    <property type="project" value="UniProtKB-KW"/>
</dbReference>
<comment type="caution">
    <text evidence="4">The sequence shown here is derived from an EMBL/GenBank/DDBJ whole genome shotgun (WGS) entry which is preliminary data.</text>
</comment>